<dbReference type="KEGG" id="asr:WL1483_4215"/>
<dbReference type="OrthoDB" id="5587903at2"/>
<evidence type="ECO:0000313" key="1">
    <source>
        <dbReference type="EMBL" id="ALP43634.1"/>
    </source>
</evidence>
<protein>
    <submittedName>
        <fullName evidence="1">Uncharacterized protein</fullName>
    </submittedName>
</protein>
<dbReference type="PATRIC" id="fig|652.5.peg.670"/>
<gene>
    <name evidence="1" type="ORF">WL1483_4215</name>
</gene>
<proteinExistence type="predicted"/>
<evidence type="ECO:0000313" key="2">
    <source>
        <dbReference type="Proteomes" id="UP000058114"/>
    </source>
</evidence>
<accession>A0A0S2SPQ3</accession>
<reference evidence="2" key="1">
    <citation type="submission" date="2015-10" db="EMBL/GenBank/DDBJ databases">
        <title>Complete Genome Sequence of Aeromonas schubertii strain WL1483.</title>
        <authorList>
            <person name="Liu L."/>
        </authorList>
    </citation>
    <scope>NUCLEOTIDE SEQUENCE [LARGE SCALE GENOMIC DNA]</scope>
    <source>
        <strain evidence="2">WL1483</strain>
    </source>
</reference>
<reference evidence="1 2" key="2">
    <citation type="journal article" date="2016" name="Genome Announc.">
        <title>Complete Genome Sequence of the Highly Virulent Aeromonas schubertii Strain WL1483, Isolated from Diseased Snakehead Fish (Channa argus) in China.</title>
        <authorList>
            <person name="Liu L."/>
            <person name="Li N."/>
            <person name="Zhang D."/>
            <person name="Fu X."/>
            <person name="Shi C."/>
            <person name="Lin Q."/>
            <person name="Hao G."/>
        </authorList>
    </citation>
    <scope>NUCLEOTIDE SEQUENCE [LARGE SCALE GENOMIC DNA]</scope>
    <source>
        <strain evidence="1 2">WL1483</strain>
    </source>
</reference>
<organism evidence="1 2">
    <name type="scientific">Aeromonas schubertii</name>
    <dbReference type="NCBI Taxonomy" id="652"/>
    <lineage>
        <taxon>Bacteria</taxon>
        <taxon>Pseudomonadati</taxon>
        <taxon>Pseudomonadota</taxon>
        <taxon>Gammaproteobacteria</taxon>
        <taxon>Aeromonadales</taxon>
        <taxon>Aeromonadaceae</taxon>
        <taxon>Aeromonas</taxon>
    </lineage>
</organism>
<dbReference type="RefSeq" id="WP_050667383.1">
    <property type="nucleotide sequence ID" value="NZ_CDDB01000074.1"/>
</dbReference>
<dbReference type="Proteomes" id="UP000058114">
    <property type="component" value="Chromosome"/>
</dbReference>
<dbReference type="AlphaFoldDB" id="A0A0S2SPQ3"/>
<sequence length="104" mass="11230">MTHSVGLSILWGLASFGLHGEFVASREGERRHWPASKLEMEGMVIAPLKEGRWLFDDGTRSVVLLMPDGVTPPVGHPVALKGRACQLAGDDCLLVEQLDGKPLA</sequence>
<name>A0A0S2SPQ3_9GAMM</name>
<dbReference type="EMBL" id="CP013067">
    <property type="protein sequence ID" value="ALP43634.1"/>
    <property type="molecule type" value="Genomic_DNA"/>
</dbReference>
<dbReference type="STRING" id="652.WL1483_4215"/>